<dbReference type="InterPro" id="IPR050275">
    <property type="entry name" value="PGM_Phosphatase"/>
</dbReference>
<evidence type="ECO:0000256" key="1">
    <source>
        <dbReference type="ARBA" id="ARBA00038362"/>
    </source>
</evidence>
<feature type="binding site" evidence="3">
    <location>
        <begin position="13"/>
        <end position="20"/>
    </location>
    <ligand>
        <name>substrate</name>
    </ligand>
</feature>
<dbReference type="SUPFAM" id="SSF53254">
    <property type="entry name" value="Phosphoglycerate mutase-like"/>
    <property type="match status" value="1"/>
</dbReference>
<feature type="active site" description="Proton donor/acceptor" evidence="2">
    <location>
        <position position="90"/>
    </location>
</feature>
<sequence length="153" mass="16778">MSHNIATELIVVRHGETTWNVGGILQGQAASSLSDVGKDQARAVAERLATKQAAIAAIYSSDLERALDTANLIANKCHISQVTTMKELRERHLGKLQGLSRKDARLLEPEAYKVFVSHLGEEPIPGGGESFNEFHKRSRLSLEKIAEKHLGNQ</sequence>
<dbReference type="EMBL" id="JABFUD020000019">
    <property type="protein sequence ID" value="KAI5064697.1"/>
    <property type="molecule type" value="Genomic_DNA"/>
</dbReference>
<accession>A0A9D4UBD9</accession>
<evidence type="ECO:0000256" key="3">
    <source>
        <dbReference type="PIRSR" id="PIRSR613078-2"/>
    </source>
</evidence>
<dbReference type="CDD" id="cd07067">
    <property type="entry name" value="HP_PGM_like"/>
    <property type="match status" value="1"/>
</dbReference>
<dbReference type="SMART" id="SM00855">
    <property type="entry name" value="PGAM"/>
    <property type="match status" value="1"/>
</dbReference>
<gene>
    <name evidence="4" type="ORF">GOP47_0019392</name>
</gene>
<dbReference type="AlphaFoldDB" id="A0A9D4UBD9"/>
<dbReference type="Gene3D" id="3.40.50.1240">
    <property type="entry name" value="Phosphoglycerate mutase-like"/>
    <property type="match status" value="1"/>
</dbReference>
<evidence type="ECO:0000256" key="2">
    <source>
        <dbReference type="PIRSR" id="PIRSR613078-1"/>
    </source>
</evidence>
<dbReference type="Pfam" id="PF00300">
    <property type="entry name" value="His_Phos_1"/>
    <property type="match status" value="1"/>
</dbReference>
<evidence type="ECO:0000313" key="5">
    <source>
        <dbReference type="Proteomes" id="UP000886520"/>
    </source>
</evidence>
<comment type="caution">
    <text evidence="4">The sequence shown here is derived from an EMBL/GenBank/DDBJ whole genome shotgun (WGS) entry which is preliminary data.</text>
</comment>
<dbReference type="InterPro" id="IPR013078">
    <property type="entry name" value="His_Pase_superF_clade-1"/>
</dbReference>
<proteinExistence type="inferred from homology"/>
<comment type="similarity">
    <text evidence="1">Belongs to the phosphoglycerate mutase family.</text>
</comment>
<feature type="active site" description="Tele-phosphohistidine intermediate" evidence="2">
    <location>
        <position position="14"/>
    </location>
</feature>
<dbReference type="OrthoDB" id="1931292at2759"/>
<protein>
    <recommendedName>
        <fullName evidence="6">Phosphoglycerate mutase</fullName>
    </recommendedName>
</protein>
<dbReference type="PANTHER" id="PTHR48100">
    <property type="entry name" value="BROAD-SPECIFICITY PHOSPHATASE YOR283W-RELATED"/>
    <property type="match status" value="1"/>
</dbReference>
<dbReference type="InterPro" id="IPR001345">
    <property type="entry name" value="PG/BPGM_mutase_AS"/>
</dbReference>
<evidence type="ECO:0000313" key="4">
    <source>
        <dbReference type="EMBL" id="KAI5064697.1"/>
    </source>
</evidence>
<feature type="binding site" evidence="3">
    <location>
        <position position="65"/>
    </location>
    <ligand>
        <name>substrate</name>
    </ligand>
</feature>
<keyword evidence="5" id="KW-1185">Reference proteome</keyword>
<evidence type="ECO:0008006" key="6">
    <source>
        <dbReference type="Google" id="ProtNLM"/>
    </source>
</evidence>
<dbReference type="GO" id="GO:0016791">
    <property type="term" value="F:phosphatase activity"/>
    <property type="evidence" value="ECO:0007669"/>
    <property type="project" value="TreeGrafter"/>
</dbReference>
<dbReference type="InterPro" id="IPR029033">
    <property type="entry name" value="His_PPase_superfam"/>
</dbReference>
<dbReference type="Proteomes" id="UP000886520">
    <property type="component" value="Chromosome 19"/>
</dbReference>
<name>A0A9D4UBD9_ADICA</name>
<organism evidence="4 5">
    <name type="scientific">Adiantum capillus-veneris</name>
    <name type="common">Maidenhair fern</name>
    <dbReference type="NCBI Taxonomy" id="13818"/>
    <lineage>
        <taxon>Eukaryota</taxon>
        <taxon>Viridiplantae</taxon>
        <taxon>Streptophyta</taxon>
        <taxon>Embryophyta</taxon>
        <taxon>Tracheophyta</taxon>
        <taxon>Polypodiopsida</taxon>
        <taxon>Polypodiidae</taxon>
        <taxon>Polypodiales</taxon>
        <taxon>Pteridineae</taxon>
        <taxon>Pteridaceae</taxon>
        <taxon>Vittarioideae</taxon>
        <taxon>Adiantum</taxon>
    </lineage>
</organism>
<dbReference type="GO" id="GO:0005829">
    <property type="term" value="C:cytosol"/>
    <property type="evidence" value="ECO:0007669"/>
    <property type="project" value="TreeGrafter"/>
</dbReference>
<reference evidence="4" key="1">
    <citation type="submission" date="2021-01" db="EMBL/GenBank/DDBJ databases">
        <title>Adiantum capillus-veneris genome.</title>
        <authorList>
            <person name="Fang Y."/>
            <person name="Liao Q."/>
        </authorList>
    </citation>
    <scope>NUCLEOTIDE SEQUENCE</scope>
    <source>
        <strain evidence="4">H3</strain>
        <tissue evidence="4">Leaf</tissue>
    </source>
</reference>
<dbReference type="PANTHER" id="PTHR48100:SF44">
    <property type="entry name" value="PHOSPHATASE C1620.13-RELATED"/>
    <property type="match status" value="1"/>
</dbReference>
<dbReference type="PROSITE" id="PS00175">
    <property type="entry name" value="PG_MUTASE"/>
    <property type="match status" value="1"/>
</dbReference>